<comment type="caution">
    <text evidence="1">The sequence shown here is derived from an EMBL/GenBank/DDBJ whole genome shotgun (WGS) entry which is preliminary data.</text>
</comment>
<accession>A0A5J5CH11</accession>
<feature type="non-terminal residue" evidence="1">
    <location>
        <position position="53"/>
    </location>
</feature>
<name>A0A5J5CH11_9PERO</name>
<dbReference type="AlphaFoldDB" id="A0A5J5CH11"/>
<protein>
    <submittedName>
        <fullName evidence="1">Uncharacterized protein</fullName>
    </submittedName>
</protein>
<keyword evidence="2" id="KW-1185">Reference proteome</keyword>
<reference evidence="1 2" key="1">
    <citation type="submission" date="2019-08" db="EMBL/GenBank/DDBJ databases">
        <title>A chromosome-level genome assembly, high-density linkage maps, and genome scans reveal the genomic architecture of hybrid incompatibilities underlying speciation via character displacement in darters (Percidae: Etheostominae).</title>
        <authorList>
            <person name="Moran R.L."/>
            <person name="Catchen J.M."/>
            <person name="Fuller R.C."/>
        </authorList>
    </citation>
    <scope>NUCLEOTIDE SEQUENCE [LARGE SCALE GENOMIC DNA]</scope>
    <source>
        <strain evidence="1">EspeVRDwgs_2016</strain>
        <tissue evidence="1">Muscle</tissue>
    </source>
</reference>
<evidence type="ECO:0000313" key="1">
    <source>
        <dbReference type="EMBL" id="KAA8581182.1"/>
    </source>
</evidence>
<organism evidence="1 2">
    <name type="scientific">Etheostoma spectabile</name>
    <name type="common">orangethroat darter</name>
    <dbReference type="NCBI Taxonomy" id="54343"/>
    <lineage>
        <taxon>Eukaryota</taxon>
        <taxon>Metazoa</taxon>
        <taxon>Chordata</taxon>
        <taxon>Craniata</taxon>
        <taxon>Vertebrata</taxon>
        <taxon>Euteleostomi</taxon>
        <taxon>Actinopterygii</taxon>
        <taxon>Neopterygii</taxon>
        <taxon>Teleostei</taxon>
        <taxon>Neoteleostei</taxon>
        <taxon>Acanthomorphata</taxon>
        <taxon>Eupercaria</taxon>
        <taxon>Perciformes</taxon>
        <taxon>Percoidei</taxon>
        <taxon>Percidae</taxon>
        <taxon>Etheostomatinae</taxon>
        <taxon>Etheostoma</taxon>
    </lineage>
</organism>
<evidence type="ECO:0000313" key="2">
    <source>
        <dbReference type="Proteomes" id="UP000327493"/>
    </source>
</evidence>
<sequence>MKLAPAIPSALKWGNKSCHQINKNSEKMLRSGSVKNHWDEIYDFVENLAEKFK</sequence>
<dbReference type="Proteomes" id="UP000327493">
    <property type="component" value="Chromosome 21"/>
</dbReference>
<gene>
    <name evidence="1" type="ORF">FQN60_002763</name>
</gene>
<dbReference type="EMBL" id="VOFY01000021">
    <property type="protein sequence ID" value="KAA8581182.1"/>
    <property type="molecule type" value="Genomic_DNA"/>
</dbReference>
<proteinExistence type="predicted"/>